<feature type="transmembrane region" description="Helical" evidence="5">
    <location>
        <begin position="295"/>
        <end position="313"/>
    </location>
</feature>
<dbReference type="Gene3D" id="1.20.1250.20">
    <property type="entry name" value="MFS general substrate transporter like domains"/>
    <property type="match status" value="2"/>
</dbReference>
<keyword evidence="4 5" id="KW-0472">Membrane</keyword>
<feature type="transmembrane region" description="Helical" evidence="5">
    <location>
        <begin position="386"/>
        <end position="407"/>
    </location>
</feature>
<evidence type="ECO:0000256" key="3">
    <source>
        <dbReference type="ARBA" id="ARBA00022989"/>
    </source>
</evidence>
<dbReference type="SUPFAM" id="SSF103473">
    <property type="entry name" value="MFS general substrate transporter"/>
    <property type="match status" value="1"/>
</dbReference>
<evidence type="ECO:0000313" key="8">
    <source>
        <dbReference type="Proteomes" id="UP001560267"/>
    </source>
</evidence>
<dbReference type="Proteomes" id="UP001560267">
    <property type="component" value="Unassembled WGS sequence"/>
</dbReference>
<comment type="caution">
    <text evidence="7">The sequence shown here is derived from an EMBL/GenBank/DDBJ whole genome shotgun (WGS) entry which is preliminary data.</text>
</comment>
<gene>
    <name evidence="7" type="ORF">AB6A68_00115</name>
</gene>
<dbReference type="PROSITE" id="PS50850">
    <property type="entry name" value="MFS"/>
    <property type="match status" value="1"/>
</dbReference>
<proteinExistence type="predicted"/>
<comment type="subcellular location">
    <subcellularLocation>
        <location evidence="1">Cell membrane</location>
        <topology evidence="1">Multi-pass membrane protein</topology>
    </subcellularLocation>
</comment>
<protein>
    <submittedName>
        <fullName evidence="7">MFS transporter</fullName>
    </submittedName>
</protein>
<feature type="domain" description="Major facilitator superfamily (MFS) profile" evidence="6">
    <location>
        <begin position="98"/>
        <end position="475"/>
    </location>
</feature>
<feature type="transmembrane region" description="Helical" evidence="5">
    <location>
        <begin position="362"/>
        <end position="380"/>
    </location>
</feature>
<evidence type="ECO:0000256" key="2">
    <source>
        <dbReference type="ARBA" id="ARBA00022692"/>
    </source>
</evidence>
<name>A0ABV3XY67_9ACTN</name>
<evidence type="ECO:0000256" key="5">
    <source>
        <dbReference type="SAM" id="Phobius"/>
    </source>
</evidence>
<evidence type="ECO:0000256" key="4">
    <source>
        <dbReference type="ARBA" id="ARBA00023136"/>
    </source>
</evidence>
<feature type="transmembrane region" description="Helical" evidence="5">
    <location>
        <begin position="101"/>
        <end position="125"/>
    </location>
</feature>
<dbReference type="InterPro" id="IPR036259">
    <property type="entry name" value="MFS_trans_sf"/>
</dbReference>
<feature type="transmembrane region" description="Helical" evidence="5">
    <location>
        <begin position="222"/>
        <end position="243"/>
    </location>
</feature>
<reference evidence="7 8" key="1">
    <citation type="submission" date="2024-07" db="EMBL/GenBank/DDBJ databases">
        <title>Draft Genome Sequence of Ferrimicrobium acidiphilum Strain YE2023, Isolated from a Pulp of Bioleach Reactor.</title>
        <authorList>
            <person name="Elkina Y.A."/>
            <person name="Bulaeva A.G."/>
            <person name="Beletsky A.V."/>
            <person name="Mardanov A.V."/>
        </authorList>
    </citation>
    <scope>NUCLEOTIDE SEQUENCE [LARGE SCALE GENOMIC DNA]</scope>
    <source>
        <strain evidence="7 8">YE2023</strain>
    </source>
</reference>
<dbReference type="PANTHER" id="PTHR23508">
    <property type="entry name" value="CARBOXYLIC ACID TRANSPORTER PROTEIN HOMOLOG"/>
    <property type="match status" value="1"/>
</dbReference>
<keyword evidence="3 5" id="KW-1133">Transmembrane helix</keyword>
<dbReference type="Pfam" id="PF07690">
    <property type="entry name" value="MFS_1"/>
    <property type="match status" value="1"/>
</dbReference>
<dbReference type="EMBL" id="JBFSHR010000001">
    <property type="protein sequence ID" value="MEX6428252.1"/>
    <property type="molecule type" value="Genomic_DNA"/>
</dbReference>
<organism evidence="7 8">
    <name type="scientific">Ferrimicrobium acidiphilum</name>
    <dbReference type="NCBI Taxonomy" id="121039"/>
    <lineage>
        <taxon>Bacteria</taxon>
        <taxon>Bacillati</taxon>
        <taxon>Actinomycetota</taxon>
        <taxon>Acidimicrobiia</taxon>
        <taxon>Acidimicrobiales</taxon>
        <taxon>Acidimicrobiaceae</taxon>
        <taxon>Ferrimicrobium</taxon>
    </lineage>
</organism>
<keyword evidence="2 5" id="KW-0812">Transmembrane</keyword>
<evidence type="ECO:0000256" key="1">
    <source>
        <dbReference type="ARBA" id="ARBA00004651"/>
    </source>
</evidence>
<feature type="transmembrane region" description="Helical" evidence="5">
    <location>
        <begin position="192"/>
        <end position="210"/>
    </location>
</feature>
<dbReference type="InterPro" id="IPR005828">
    <property type="entry name" value="MFS_sugar_transport-like"/>
</dbReference>
<evidence type="ECO:0000259" key="6">
    <source>
        <dbReference type="PROSITE" id="PS50850"/>
    </source>
</evidence>
<feature type="transmembrane region" description="Helical" evidence="5">
    <location>
        <begin position="163"/>
        <end position="186"/>
    </location>
</feature>
<sequence>MSRTVTLSAPNFGDEKALLPFLHEESTSAGNFTQLIGPFSSYDRHRGTNGDWIVRYTLDTYGLNWLFNPVYRRLLGGSSGLITRLIPPQPISRDSLRLISLMFWVTAVIAYCGTLLGQTLAFAAPTLHAGALAQTLSLGGTRIDVLFALGLARHADQRGRSRVLNWALLLAIGGTVLAALSANIVMLTICEIIAKAGATTATLLIAVVITESVEQNARAWSLAFLVIGTSIGTGLCAILVAGLSLNQQSWRILYLLALLGTPILFTLRRLPDTTRFLSHPQPLAFRELRSKRHRGRLILICLAAAMINIFYIPQSQLRNQFLRFDQHLPSWQISLFTIGTNLPGAIGLAAGSRQAEVRGRRFIAAFGLAGGGLLLGLAFLSSGTPLFIFSALGAMVGTAAVPAMAVFGPELFPTRLRSGANAVATVASRVGSVVGLIAVGIAASNGAGYGAPIATLAIFPIGLALIVWRRFPETKGETLEDINPEDRT</sequence>
<dbReference type="Pfam" id="PF00083">
    <property type="entry name" value="Sugar_tr"/>
    <property type="match status" value="1"/>
</dbReference>
<feature type="transmembrane region" description="Helical" evidence="5">
    <location>
        <begin position="131"/>
        <end position="151"/>
    </location>
</feature>
<feature type="transmembrane region" description="Helical" evidence="5">
    <location>
        <begin position="249"/>
        <end position="267"/>
    </location>
</feature>
<dbReference type="InterPro" id="IPR011701">
    <property type="entry name" value="MFS"/>
</dbReference>
<accession>A0ABV3XY67</accession>
<feature type="transmembrane region" description="Helical" evidence="5">
    <location>
        <begin position="333"/>
        <end position="350"/>
    </location>
</feature>
<evidence type="ECO:0000313" key="7">
    <source>
        <dbReference type="EMBL" id="MEX6428252.1"/>
    </source>
</evidence>
<dbReference type="PANTHER" id="PTHR23508:SF10">
    <property type="entry name" value="CARBOXYLIC ACID TRANSPORTER PROTEIN HOMOLOG"/>
    <property type="match status" value="1"/>
</dbReference>
<feature type="transmembrane region" description="Helical" evidence="5">
    <location>
        <begin position="419"/>
        <end position="443"/>
    </location>
</feature>
<feature type="transmembrane region" description="Helical" evidence="5">
    <location>
        <begin position="449"/>
        <end position="468"/>
    </location>
</feature>
<dbReference type="InterPro" id="IPR020846">
    <property type="entry name" value="MFS_dom"/>
</dbReference>
<keyword evidence="8" id="KW-1185">Reference proteome</keyword>
<dbReference type="RefSeq" id="WP_298385400.1">
    <property type="nucleotide sequence ID" value="NZ_JBFSHR010000001.1"/>
</dbReference>